<sequence length="205" mass="23367">MASQSATGRGQRNRRARDLDAMQTGAGKQDEDHDHWQAREAVWASWADQEAYDKKMAETKDRRDAARTVHEAKQKEKQEELEAASSTSHVTERQEKVSDGNGEDDIEIFEGVYHKRTEIRHLRYYYDKSYMFDPKSIGVVFGETSVEIDGGVHVVKSVDRGKYALEGPDSTITQWELLNNRCGEGVTLDTDLRRFITHLTDTTSP</sequence>
<feature type="compositionally biased region" description="Basic and acidic residues" evidence="1">
    <location>
        <begin position="54"/>
        <end position="80"/>
    </location>
</feature>
<protein>
    <submittedName>
        <fullName evidence="2">Uncharacterized protein</fullName>
    </submittedName>
</protein>
<proteinExistence type="predicted"/>
<accession>D7FQV3</accession>
<gene>
    <name evidence="2" type="ORF">Esi_0208_0054</name>
</gene>
<dbReference type="EMBL" id="FN648385">
    <property type="protein sequence ID" value="CBJ30663.1"/>
    <property type="molecule type" value="Genomic_DNA"/>
</dbReference>
<dbReference type="EMBL" id="FN649744">
    <property type="protein sequence ID" value="CBJ30663.1"/>
    <property type="molecule type" value="Genomic_DNA"/>
</dbReference>
<dbReference type="OrthoDB" id="10519757at2759"/>
<evidence type="ECO:0000313" key="3">
    <source>
        <dbReference type="Proteomes" id="UP000002630"/>
    </source>
</evidence>
<evidence type="ECO:0000256" key="1">
    <source>
        <dbReference type="SAM" id="MobiDB-lite"/>
    </source>
</evidence>
<organism evidence="2 3">
    <name type="scientific">Ectocarpus siliculosus</name>
    <name type="common">Brown alga</name>
    <name type="synonym">Conferva siliculosa</name>
    <dbReference type="NCBI Taxonomy" id="2880"/>
    <lineage>
        <taxon>Eukaryota</taxon>
        <taxon>Sar</taxon>
        <taxon>Stramenopiles</taxon>
        <taxon>Ochrophyta</taxon>
        <taxon>PX clade</taxon>
        <taxon>Phaeophyceae</taxon>
        <taxon>Ectocarpales</taxon>
        <taxon>Ectocarpaceae</taxon>
        <taxon>Ectocarpus</taxon>
    </lineage>
</organism>
<name>D7FQV3_ECTSI</name>
<keyword evidence="3" id="KW-1185">Reference proteome</keyword>
<dbReference type="InParanoid" id="D7FQV3"/>
<feature type="compositionally biased region" description="Polar residues" evidence="1">
    <location>
        <begin position="1"/>
        <end position="10"/>
    </location>
</feature>
<evidence type="ECO:0000313" key="2">
    <source>
        <dbReference type="EMBL" id="CBJ30663.1"/>
    </source>
</evidence>
<dbReference type="AlphaFoldDB" id="D7FQV3"/>
<feature type="region of interest" description="Disordered" evidence="1">
    <location>
        <begin position="54"/>
        <end position="102"/>
    </location>
</feature>
<dbReference type="Proteomes" id="UP000002630">
    <property type="component" value="Linkage Group LG19"/>
</dbReference>
<feature type="region of interest" description="Disordered" evidence="1">
    <location>
        <begin position="1"/>
        <end position="36"/>
    </location>
</feature>
<reference evidence="2 3" key="1">
    <citation type="journal article" date="2010" name="Nature">
        <title>The Ectocarpus genome and the independent evolution of multicellularity in brown algae.</title>
        <authorList>
            <person name="Cock J.M."/>
            <person name="Sterck L."/>
            <person name="Rouze P."/>
            <person name="Scornet D."/>
            <person name="Allen A.E."/>
            <person name="Amoutzias G."/>
            <person name="Anthouard V."/>
            <person name="Artiguenave F."/>
            <person name="Aury J.M."/>
            <person name="Badger J.H."/>
            <person name="Beszteri B."/>
            <person name="Billiau K."/>
            <person name="Bonnet E."/>
            <person name="Bothwell J.H."/>
            <person name="Bowler C."/>
            <person name="Boyen C."/>
            <person name="Brownlee C."/>
            <person name="Carrano C.J."/>
            <person name="Charrier B."/>
            <person name="Cho G.Y."/>
            <person name="Coelho S.M."/>
            <person name="Collen J."/>
            <person name="Corre E."/>
            <person name="Da Silva C."/>
            <person name="Delage L."/>
            <person name="Delaroque N."/>
            <person name="Dittami S.M."/>
            <person name="Doulbeau S."/>
            <person name="Elias M."/>
            <person name="Farnham G."/>
            <person name="Gachon C.M."/>
            <person name="Gschloessl B."/>
            <person name="Heesch S."/>
            <person name="Jabbari K."/>
            <person name="Jubin C."/>
            <person name="Kawai H."/>
            <person name="Kimura K."/>
            <person name="Kloareg B."/>
            <person name="Kupper F.C."/>
            <person name="Lang D."/>
            <person name="Le Bail A."/>
            <person name="Leblanc C."/>
            <person name="Lerouge P."/>
            <person name="Lohr M."/>
            <person name="Lopez P.J."/>
            <person name="Martens C."/>
            <person name="Maumus F."/>
            <person name="Michel G."/>
            <person name="Miranda-Saavedra D."/>
            <person name="Morales J."/>
            <person name="Moreau H."/>
            <person name="Motomura T."/>
            <person name="Nagasato C."/>
            <person name="Napoli C.A."/>
            <person name="Nelson D.R."/>
            <person name="Nyvall-Collen P."/>
            <person name="Peters A.F."/>
            <person name="Pommier C."/>
            <person name="Potin P."/>
            <person name="Poulain J."/>
            <person name="Quesneville H."/>
            <person name="Read B."/>
            <person name="Rensing S.A."/>
            <person name="Ritter A."/>
            <person name="Rousvoal S."/>
            <person name="Samanta M."/>
            <person name="Samson G."/>
            <person name="Schroeder D.C."/>
            <person name="Segurens B."/>
            <person name="Strittmatter M."/>
            <person name="Tonon T."/>
            <person name="Tregear J.W."/>
            <person name="Valentin K."/>
            <person name="von Dassow P."/>
            <person name="Yamagishi T."/>
            <person name="Van de Peer Y."/>
            <person name="Wincker P."/>
        </authorList>
    </citation>
    <scope>NUCLEOTIDE SEQUENCE [LARGE SCALE GENOMIC DNA]</scope>
    <source>
        <strain evidence="3">Ec32 / CCAP1310/4</strain>
    </source>
</reference>